<sequence length="357" mass="40487">MSTHRLRDHAASHQGADAPTVLLPPGAHHLVMPGNKPSNKHLGKPVRQLLFSEALRQNRSPPSTPQEHLTNQPSDMADASQGATMDRILQEISAVGRRLKGMNSRMISLTEETKSIRLDIAGFQSRVTTLEQRVTTVEAQATLTANRDQELLYLRSKVIDLEDRSRRDNVRFLGFPEEIEGTDAQSFLKNLLPQLTGLTFDPPLEFQRAHRLGPKHQEGANHPRTIIACFLRHTQARQLLQKAHMQGPFRMNDLQIRMTADFSKETSEYKKAFLALRPRLRQLEIKCSLFEPARMWITKSNVSKVFYDPTDLSLHLDSISDRLIDMSSRILPQAQTTQAQNPPSMEMTPERQDPDPS</sequence>
<feature type="region of interest" description="Disordered" evidence="1">
    <location>
        <begin position="57"/>
        <end position="80"/>
    </location>
</feature>
<dbReference type="AlphaFoldDB" id="A0AAV7TPP3"/>
<feature type="compositionally biased region" description="Polar residues" evidence="1">
    <location>
        <begin position="57"/>
        <end position="74"/>
    </location>
</feature>
<dbReference type="EMBL" id="JANPWB010000006">
    <property type="protein sequence ID" value="KAJ1178221.1"/>
    <property type="molecule type" value="Genomic_DNA"/>
</dbReference>
<dbReference type="InterPro" id="IPR004244">
    <property type="entry name" value="Transposase_22"/>
</dbReference>
<evidence type="ECO:0000313" key="2">
    <source>
        <dbReference type="EMBL" id="KAJ1178221.1"/>
    </source>
</evidence>
<name>A0AAV7TPP3_PLEWA</name>
<keyword evidence="3" id="KW-1185">Reference proteome</keyword>
<evidence type="ECO:0000313" key="3">
    <source>
        <dbReference type="Proteomes" id="UP001066276"/>
    </source>
</evidence>
<feature type="region of interest" description="Disordered" evidence="1">
    <location>
        <begin position="334"/>
        <end position="357"/>
    </location>
</feature>
<evidence type="ECO:0000256" key="1">
    <source>
        <dbReference type="SAM" id="MobiDB-lite"/>
    </source>
</evidence>
<comment type="caution">
    <text evidence="2">The sequence shown here is derived from an EMBL/GenBank/DDBJ whole genome shotgun (WGS) entry which is preliminary data.</text>
</comment>
<protein>
    <recommendedName>
        <fullName evidence="4">L1 transposable element RRM domain-containing protein</fullName>
    </recommendedName>
</protein>
<gene>
    <name evidence="2" type="ORF">NDU88_003468</name>
</gene>
<accession>A0AAV7TPP3</accession>
<organism evidence="2 3">
    <name type="scientific">Pleurodeles waltl</name>
    <name type="common">Iberian ribbed newt</name>
    <dbReference type="NCBI Taxonomy" id="8319"/>
    <lineage>
        <taxon>Eukaryota</taxon>
        <taxon>Metazoa</taxon>
        <taxon>Chordata</taxon>
        <taxon>Craniata</taxon>
        <taxon>Vertebrata</taxon>
        <taxon>Euteleostomi</taxon>
        <taxon>Amphibia</taxon>
        <taxon>Batrachia</taxon>
        <taxon>Caudata</taxon>
        <taxon>Salamandroidea</taxon>
        <taxon>Salamandridae</taxon>
        <taxon>Pleurodelinae</taxon>
        <taxon>Pleurodeles</taxon>
    </lineage>
</organism>
<proteinExistence type="predicted"/>
<evidence type="ECO:0008006" key="4">
    <source>
        <dbReference type="Google" id="ProtNLM"/>
    </source>
</evidence>
<dbReference type="Gene3D" id="1.20.5.340">
    <property type="match status" value="1"/>
</dbReference>
<reference evidence="2" key="1">
    <citation type="journal article" date="2022" name="bioRxiv">
        <title>Sequencing and chromosome-scale assembly of the giantPleurodeles waltlgenome.</title>
        <authorList>
            <person name="Brown T."/>
            <person name="Elewa A."/>
            <person name="Iarovenko S."/>
            <person name="Subramanian E."/>
            <person name="Araus A.J."/>
            <person name="Petzold A."/>
            <person name="Susuki M."/>
            <person name="Suzuki K.-i.T."/>
            <person name="Hayashi T."/>
            <person name="Toyoda A."/>
            <person name="Oliveira C."/>
            <person name="Osipova E."/>
            <person name="Leigh N.D."/>
            <person name="Simon A."/>
            <person name="Yun M.H."/>
        </authorList>
    </citation>
    <scope>NUCLEOTIDE SEQUENCE</scope>
    <source>
        <strain evidence="2">20211129_DDA</strain>
        <tissue evidence="2">Liver</tissue>
    </source>
</reference>
<feature type="compositionally biased region" description="Basic and acidic residues" evidence="1">
    <location>
        <begin position="348"/>
        <end position="357"/>
    </location>
</feature>
<dbReference type="Gene3D" id="3.30.70.1820">
    <property type="entry name" value="L1 transposable element, RRM domain"/>
    <property type="match status" value="1"/>
</dbReference>
<dbReference type="Proteomes" id="UP001066276">
    <property type="component" value="Chromosome 3_2"/>
</dbReference>
<dbReference type="PANTHER" id="PTHR11505">
    <property type="entry name" value="L1 TRANSPOSABLE ELEMENT-RELATED"/>
    <property type="match status" value="1"/>
</dbReference>